<dbReference type="SUPFAM" id="SSF47384">
    <property type="entry name" value="Homodimeric domain of signal transducing histidine kinase"/>
    <property type="match status" value="1"/>
</dbReference>
<dbReference type="GO" id="GO:0016301">
    <property type="term" value="F:kinase activity"/>
    <property type="evidence" value="ECO:0007669"/>
    <property type="project" value="UniProtKB-KW"/>
</dbReference>
<evidence type="ECO:0000256" key="11">
    <source>
        <dbReference type="SAM" id="Phobius"/>
    </source>
</evidence>
<dbReference type="SMART" id="SM00387">
    <property type="entry name" value="HATPase_c"/>
    <property type="match status" value="1"/>
</dbReference>
<dbReference type="Pfam" id="PF02518">
    <property type="entry name" value="HATPase_c"/>
    <property type="match status" value="1"/>
</dbReference>
<feature type="transmembrane region" description="Helical" evidence="11">
    <location>
        <begin position="159"/>
        <end position="178"/>
    </location>
</feature>
<evidence type="ECO:0000256" key="7">
    <source>
        <dbReference type="ARBA" id="ARBA00022777"/>
    </source>
</evidence>
<dbReference type="Pfam" id="PF00672">
    <property type="entry name" value="HAMP"/>
    <property type="match status" value="1"/>
</dbReference>
<dbReference type="SMART" id="SM00304">
    <property type="entry name" value="HAMP"/>
    <property type="match status" value="1"/>
</dbReference>
<evidence type="ECO:0000256" key="5">
    <source>
        <dbReference type="ARBA" id="ARBA00022679"/>
    </source>
</evidence>
<keyword evidence="10 11" id="KW-0472">Membrane</keyword>
<comment type="subcellular location">
    <subcellularLocation>
        <location evidence="2">Membrane</location>
    </subcellularLocation>
</comment>
<reference evidence="14 15" key="1">
    <citation type="submission" date="2023-07" db="EMBL/GenBank/DDBJ databases">
        <title>Sorghum-associated microbial communities from plants grown in Nebraska, USA.</title>
        <authorList>
            <person name="Schachtman D."/>
        </authorList>
    </citation>
    <scope>NUCLEOTIDE SEQUENCE [LARGE SCALE GENOMIC DNA]</scope>
    <source>
        <strain evidence="14 15">584</strain>
    </source>
</reference>
<feature type="domain" description="HAMP" evidence="13">
    <location>
        <begin position="180"/>
        <end position="233"/>
    </location>
</feature>
<dbReference type="InterPro" id="IPR003660">
    <property type="entry name" value="HAMP_dom"/>
</dbReference>
<gene>
    <name evidence="14" type="ORF">E9232_005220</name>
</gene>
<evidence type="ECO:0000259" key="12">
    <source>
        <dbReference type="PROSITE" id="PS50109"/>
    </source>
</evidence>
<keyword evidence="7 14" id="KW-0418">Kinase</keyword>
<evidence type="ECO:0000256" key="4">
    <source>
        <dbReference type="ARBA" id="ARBA00022553"/>
    </source>
</evidence>
<dbReference type="CDD" id="cd00082">
    <property type="entry name" value="HisKA"/>
    <property type="match status" value="1"/>
</dbReference>
<dbReference type="SUPFAM" id="SSF55874">
    <property type="entry name" value="ATPase domain of HSP90 chaperone/DNA topoisomerase II/histidine kinase"/>
    <property type="match status" value="1"/>
</dbReference>
<dbReference type="InterPro" id="IPR003661">
    <property type="entry name" value="HisK_dim/P_dom"/>
</dbReference>
<dbReference type="Gene3D" id="3.30.565.10">
    <property type="entry name" value="Histidine kinase-like ATPase, C-terminal domain"/>
    <property type="match status" value="1"/>
</dbReference>
<evidence type="ECO:0000256" key="3">
    <source>
        <dbReference type="ARBA" id="ARBA00012438"/>
    </source>
</evidence>
<dbReference type="Gene3D" id="1.10.287.130">
    <property type="match status" value="1"/>
</dbReference>
<comment type="catalytic activity">
    <reaction evidence="1">
        <text>ATP + protein L-histidine = ADP + protein N-phospho-L-histidine.</text>
        <dbReference type="EC" id="2.7.13.3"/>
    </reaction>
</comment>
<protein>
    <recommendedName>
        <fullName evidence="3">histidine kinase</fullName>
        <ecNumber evidence="3">2.7.13.3</ecNumber>
    </recommendedName>
</protein>
<keyword evidence="15" id="KW-1185">Reference proteome</keyword>
<evidence type="ECO:0000256" key="8">
    <source>
        <dbReference type="ARBA" id="ARBA00022989"/>
    </source>
</evidence>
<dbReference type="InterPro" id="IPR036890">
    <property type="entry name" value="HATPase_C_sf"/>
</dbReference>
<keyword evidence="5" id="KW-0808">Transferase</keyword>
<evidence type="ECO:0000259" key="13">
    <source>
        <dbReference type="PROSITE" id="PS50885"/>
    </source>
</evidence>
<keyword evidence="4" id="KW-0597">Phosphoprotein</keyword>
<keyword evidence="6 11" id="KW-0812">Transmembrane</keyword>
<dbReference type="PROSITE" id="PS50885">
    <property type="entry name" value="HAMP"/>
    <property type="match status" value="1"/>
</dbReference>
<evidence type="ECO:0000313" key="15">
    <source>
        <dbReference type="Proteomes" id="UP001262410"/>
    </source>
</evidence>
<accession>A0ABU1JYP9</accession>
<dbReference type="RefSeq" id="WP_309798979.1">
    <property type="nucleotide sequence ID" value="NZ_JAVDPW010000009.1"/>
</dbReference>
<dbReference type="InterPro" id="IPR005467">
    <property type="entry name" value="His_kinase_dom"/>
</dbReference>
<dbReference type="PANTHER" id="PTHR45436:SF8">
    <property type="entry name" value="HISTIDINE KINASE"/>
    <property type="match status" value="1"/>
</dbReference>
<dbReference type="Proteomes" id="UP001262410">
    <property type="component" value="Unassembled WGS sequence"/>
</dbReference>
<dbReference type="SMART" id="SM00388">
    <property type="entry name" value="HisKA"/>
    <property type="match status" value="1"/>
</dbReference>
<proteinExistence type="predicted"/>
<dbReference type="InterPro" id="IPR003594">
    <property type="entry name" value="HATPase_dom"/>
</dbReference>
<feature type="domain" description="Histidine kinase" evidence="12">
    <location>
        <begin position="241"/>
        <end position="454"/>
    </location>
</feature>
<dbReference type="PANTHER" id="PTHR45436">
    <property type="entry name" value="SENSOR HISTIDINE KINASE YKOH"/>
    <property type="match status" value="1"/>
</dbReference>
<dbReference type="InterPro" id="IPR050428">
    <property type="entry name" value="TCS_sensor_his_kinase"/>
</dbReference>
<keyword evidence="9" id="KW-0902">Two-component regulatory system</keyword>
<evidence type="ECO:0000256" key="10">
    <source>
        <dbReference type="ARBA" id="ARBA00023136"/>
    </source>
</evidence>
<dbReference type="PRINTS" id="PR00344">
    <property type="entry name" value="BCTRLSENSOR"/>
</dbReference>
<dbReference type="EMBL" id="JAVDPW010000009">
    <property type="protein sequence ID" value="MDR6292680.1"/>
    <property type="molecule type" value="Genomic_DNA"/>
</dbReference>
<feature type="transmembrane region" description="Helical" evidence="11">
    <location>
        <begin position="12"/>
        <end position="37"/>
    </location>
</feature>
<dbReference type="CDD" id="cd06225">
    <property type="entry name" value="HAMP"/>
    <property type="match status" value="1"/>
</dbReference>
<dbReference type="SUPFAM" id="SSF158472">
    <property type="entry name" value="HAMP domain-like"/>
    <property type="match status" value="1"/>
</dbReference>
<name>A0ABU1JYP9_9PROT</name>
<dbReference type="EC" id="2.7.13.3" evidence="3"/>
<evidence type="ECO:0000313" key="14">
    <source>
        <dbReference type="EMBL" id="MDR6292680.1"/>
    </source>
</evidence>
<evidence type="ECO:0000256" key="2">
    <source>
        <dbReference type="ARBA" id="ARBA00004370"/>
    </source>
</evidence>
<dbReference type="InterPro" id="IPR036097">
    <property type="entry name" value="HisK_dim/P_sf"/>
</dbReference>
<sequence>MILARLVRTATFRLAAGFAALFSVSIIAVSSIVYVAMTRYSDHQIDLSICSEMKAVRDAVAGEDPADVAKAINDRVADIDPDYFYYVLQDRAGHMLAGNLRPIAGAAGWSDIPLESTDSGTKETRNVRGLGVDLDDGLQLFIGRDTHDLDELQEGITRFFLAGAAATVILALAGGLVLSARFLRRVEAVNTATRHIMDGHLHERVPTKGKADEFDRLADNLNAMLDRIQQLMQGLHQVSSDIAHDLRTPLSHMRQRLELARLKAASAQDYDAAVDRAVTDIDGILGVFAALLRIAQIEAGARREGFAPVDLSGLFETIIDTYGPVADDVGHRLTGTVAPGLSIRGDRQLLTQMLANLVENTIRHTPAGTEITVSLMPGPAGPVGIVRDTGPGIPETAREKVFQRFFRLDASRMTPGSGLGLSLVSAVAQLHDVRVTLSDNHPGLAVTLDFGDLAKPQAVGSAGRTAAAARPMGDAPPAGHRQGVWDRMRIRGTADS</sequence>
<evidence type="ECO:0000256" key="9">
    <source>
        <dbReference type="ARBA" id="ARBA00023012"/>
    </source>
</evidence>
<dbReference type="Gene3D" id="6.10.340.10">
    <property type="match status" value="1"/>
</dbReference>
<evidence type="ECO:0000256" key="1">
    <source>
        <dbReference type="ARBA" id="ARBA00000085"/>
    </source>
</evidence>
<organism evidence="14 15">
    <name type="scientific">Inquilinus ginsengisoli</name>
    <dbReference type="NCBI Taxonomy" id="363840"/>
    <lineage>
        <taxon>Bacteria</taxon>
        <taxon>Pseudomonadati</taxon>
        <taxon>Pseudomonadota</taxon>
        <taxon>Alphaproteobacteria</taxon>
        <taxon>Rhodospirillales</taxon>
        <taxon>Rhodospirillaceae</taxon>
        <taxon>Inquilinus</taxon>
    </lineage>
</organism>
<keyword evidence="8 11" id="KW-1133">Transmembrane helix</keyword>
<comment type="caution">
    <text evidence="14">The sequence shown here is derived from an EMBL/GenBank/DDBJ whole genome shotgun (WGS) entry which is preliminary data.</text>
</comment>
<dbReference type="InterPro" id="IPR004358">
    <property type="entry name" value="Sig_transdc_His_kin-like_C"/>
</dbReference>
<dbReference type="PROSITE" id="PS50109">
    <property type="entry name" value="HIS_KIN"/>
    <property type="match status" value="1"/>
</dbReference>
<evidence type="ECO:0000256" key="6">
    <source>
        <dbReference type="ARBA" id="ARBA00022692"/>
    </source>
</evidence>